<organism evidence="2 3">
    <name type="scientific">SAR324 cluster bacterium</name>
    <dbReference type="NCBI Taxonomy" id="2024889"/>
    <lineage>
        <taxon>Bacteria</taxon>
        <taxon>Deltaproteobacteria</taxon>
        <taxon>SAR324 cluster</taxon>
    </lineage>
</organism>
<evidence type="ECO:0000256" key="1">
    <source>
        <dbReference type="SAM" id="MobiDB-lite"/>
    </source>
</evidence>
<accession>A0A7X9IJV6</accession>
<feature type="compositionally biased region" description="Basic and acidic residues" evidence="1">
    <location>
        <begin position="1"/>
        <end position="19"/>
    </location>
</feature>
<evidence type="ECO:0000313" key="2">
    <source>
        <dbReference type="EMBL" id="NMC62459.1"/>
    </source>
</evidence>
<feature type="compositionally biased region" description="Basic and acidic residues" evidence="1">
    <location>
        <begin position="45"/>
        <end position="58"/>
    </location>
</feature>
<evidence type="ECO:0000313" key="3">
    <source>
        <dbReference type="Proteomes" id="UP000524246"/>
    </source>
</evidence>
<dbReference type="AlphaFoldDB" id="A0A7X9IJV6"/>
<name>A0A7X9IJV6_9DELT</name>
<reference evidence="2 3" key="1">
    <citation type="journal article" date="2020" name="Biotechnol. Biofuels">
        <title>New insights from the biogas microbiome by comprehensive genome-resolved metagenomics of nearly 1600 species originating from multiple anaerobic digesters.</title>
        <authorList>
            <person name="Campanaro S."/>
            <person name="Treu L."/>
            <person name="Rodriguez-R L.M."/>
            <person name="Kovalovszki A."/>
            <person name="Ziels R.M."/>
            <person name="Maus I."/>
            <person name="Zhu X."/>
            <person name="Kougias P.G."/>
            <person name="Basile A."/>
            <person name="Luo G."/>
            <person name="Schluter A."/>
            <person name="Konstantinidis K.T."/>
            <person name="Angelidaki I."/>
        </authorList>
    </citation>
    <scope>NUCLEOTIDE SEQUENCE [LARGE SCALE GENOMIC DNA]</scope>
    <source>
        <strain evidence="2">AS27yjCOA_65</strain>
    </source>
</reference>
<proteinExistence type="predicted"/>
<dbReference type="Proteomes" id="UP000524246">
    <property type="component" value="Unassembled WGS sequence"/>
</dbReference>
<feature type="non-terminal residue" evidence="2">
    <location>
        <position position="1"/>
    </location>
</feature>
<feature type="compositionally biased region" description="Polar residues" evidence="1">
    <location>
        <begin position="29"/>
        <end position="44"/>
    </location>
</feature>
<feature type="region of interest" description="Disordered" evidence="1">
    <location>
        <begin position="1"/>
        <end position="79"/>
    </location>
</feature>
<sequence length="287" mass="31227">LESEKDATTDHEQIKRGSGKDAGIPGSKISKQFMENSKNTAVTQESKKQPNIEERATKAEASQGADKARERAQGDEFSTSKPLLRQLKLEEGAVFEKFALNQKPQSLNEKLKGAQNSPDMSAYQPFSRPSGSGARFLGDSGITDYLPNLPDGDITLLNTKANKFAVFVSRVATQVFSQMRAGGLESISTQEILKASDFNVVRARLSLKGELLSLIVEKSSGSKRFDDILLSSARLGAKDPNPPADAASSDGSIQFIFQSRIWGEISSSPRSGMPFRRIWLLLATGLE</sequence>
<comment type="caution">
    <text evidence="2">The sequence shown here is derived from an EMBL/GenBank/DDBJ whole genome shotgun (WGS) entry which is preliminary data.</text>
</comment>
<gene>
    <name evidence="2" type="ORF">GYA55_04755</name>
</gene>
<evidence type="ECO:0008006" key="4">
    <source>
        <dbReference type="Google" id="ProtNLM"/>
    </source>
</evidence>
<protein>
    <recommendedName>
        <fullName evidence="4">TonB C-terminal domain-containing protein</fullName>
    </recommendedName>
</protein>
<dbReference type="EMBL" id="JAAZON010000201">
    <property type="protein sequence ID" value="NMC62459.1"/>
    <property type="molecule type" value="Genomic_DNA"/>
</dbReference>